<proteinExistence type="inferred from homology"/>
<dbReference type="RefSeq" id="WP_141355530.1">
    <property type="nucleotide sequence ID" value="NZ_BAAAWM010000001.1"/>
</dbReference>
<dbReference type="SUPFAM" id="SSF52096">
    <property type="entry name" value="ClpP/crotonase"/>
    <property type="match status" value="1"/>
</dbReference>
<dbReference type="InterPro" id="IPR014748">
    <property type="entry name" value="Enoyl-CoA_hydra_C"/>
</dbReference>
<dbReference type="EMBL" id="BJNE01000001">
    <property type="protein sequence ID" value="GEC11166.1"/>
    <property type="molecule type" value="Genomic_DNA"/>
</dbReference>
<sequence>MMNSEVVKTVKATGRIRVFRDSGVSTLQISNPKKRNALDQAMCIELEKLILDLDRDPQTTVIVLRGEGQDFSAGAALNDLEHVLFAEVGNGETIDYLSRADSAIRSVRKPTIALVRGVCMGGAWQIAAACDILLAADDCRIAITPAKLGILYPRPGLERLVERIGADRAKFLLYSGIEVSPRKAAAWGLVSELMEANLFEVEAREYCKTVASLSQFAVTSMGHLIDQMQADDIDQRWAELWAEFQTHEDLAHGRASFLAGQKPVFSWRLDRADLRS</sequence>
<reference evidence="3 4" key="1">
    <citation type="submission" date="2019-06" db="EMBL/GenBank/DDBJ databases">
        <title>Whole genome shotgun sequence of Glutamicibacter nicotianae NBRC 14234.</title>
        <authorList>
            <person name="Hosoyama A."/>
            <person name="Uohara A."/>
            <person name="Ohji S."/>
            <person name="Ichikawa N."/>
        </authorList>
    </citation>
    <scope>NUCLEOTIDE SEQUENCE [LARGE SCALE GENOMIC DNA]</scope>
    <source>
        <strain evidence="3 4">NBRC 14234</strain>
    </source>
</reference>
<dbReference type="CDD" id="cd06558">
    <property type="entry name" value="crotonase-like"/>
    <property type="match status" value="1"/>
</dbReference>
<evidence type="ECO:0000313" key="4">
    <source>
        <dbReference type="Proteomes" id="UP000316242"/>
    </source>
</evidence>
<gene>
    <name evidence="3" type="primary">paaG</name>
    <name evidence="3" type="ORF">ANI01nite_03690</name>
</gene>
<evidence type="ECO:0000313" key="3">
    <source>
        <dbReference type="EMBL" id="GEC11166.1"/>
    </source>
</evidence>
<comment type="caution">
    <text evidence="3">The sequence shown here is derived from an EMBL/GenBank/DDBJ whole genome shotgun (WGS) entry which is preliminary data.</text>
</comment>
<dbReference type="Gene3D" id="3.90.226.10">
    <property type="entry name" value="2-enoyl-CoA Hydratase, Chain A, domain 1"/>
    <property type="match status" value="1"/>
</dbReference>
<protein>
    <submittedName>
        <fullName evidence="3">Enoyl-CoA hydratase</fullName>
    </submittedName>
</protein>
<dbReference type="InterPro" id="IPR029045">
    <property type="entry name" value="ClpP/crotonase-like_dom_sf"/>
</dbReference>
<keyword evidence="2" id="KW-0456">Lyase</keyword>
<dbReference type="PANTHER" id="PTHR11941">
    <property type="entry name" value="ENOYL-COA HYDRATASE-RELATED"/>
    <property type="match status" value="1"/>
</dbReference>
<name>A0ABQ0RH62_GLUNI</name>
<dbReference type="Gene3D" id="1.10.12.10">
    <property type="entry name" value="Lyase 2-enoyl-coa Hydratase, Chain A, domain 2"/>
    <property type="match status" value="1"/>
</dbReference>
<dbReference type="Proteomes" id="UP000316242">
    <property type="component" value="Unassembled WGS sequence"/>
</dbReference>
<dbReference type="PANTHER" id="PTHR11941:SF127">
    <property type="entry name" value="ENOYL-COA HYDRATASE ECHA18 (ENOYL HYDRASE) (UNSATURATED ACYL-COA HYDRATASE) (CROTONASE)-RELATED"/>
    <property type="match status" value="1"/>
</dbReference>
<comment type="similarity">
    <text evidence="1">Belongs to the enoyl-CoA hydratase/isomerase family.</text>
</comment>
<organism evidence="3 4">
    <name type="scientific">Glutamicibacter nicotianae</name>
    <name type="common">Arthrobacter nicotianae</name>
    <dbReference type="NCBI Taxonomy" id="37929"/>
    <lineage>
        <taxon>Bacteria</taxon>
        <taxon>Bacillati</taxon>
        <taxon>Actinomycetota</taxon>
        <taxon>Actinomycetes</taxon>
        <taxon>Micrococcales</taxon>
        <taxon>Micrococcaceae</taxon>
        <taxon>Glutamicibacter</taxon>
    </lineage>
</organism>
<accession>A0ABQ0RH62</accession>
<evidence type="ECO:0000256" key="2">
    <source>
        <dbReference type="ARBA" id="ARBA00023239"/>
    </source>
</evidence>
<dbReference type="Pfam" id="PF00378">
    <property type="entry name" value="ECH_1"/>
    <property type="match status" value="1"/>
</dbReference>
<keyword evidence="4" id="KW-1185">Reference proteome</keyword>
<dbReference type="InterPro" id="IPR001753">
    <property type="entry name" value="Enoyl-CoA_hydra/iso"/>
</dbReference>
<evidence type="ECO:0000256" key="1">
    <source>
        <dbReference type="ARBA" id="ARBA00005254"/>
    </source>
</evidence>